<keyword evidence="5 7" id="KW-1133">Transmembrane helix</keyword>
<proteinExistence type="inferred from homology"/>
<evidence type="ECO:0000313" key="9">
    <source>
        <dbReference type="EMBL" id="MBB6691192.1"/>
    </source>
</evidence>
<gene>
    <name evidence="9" type="ORF">H7B90_07270</name>
</gene>
<keyword evidence="3" id="KW-1003">Cell membrane</keyword>
<sequence length="292" mass="32223">MAHTTNGYRIFSFFNIILLCLLAALCFLPIVHMFALSFSSRAAATANIVNFWPVGWTSEAYTATLGNKAFLRSLLIAAERTAGGTALSMAVIIMAAYSLSRTSDRFPGRTAYTWFFVFTMLFSGGLIPTYFLVNKLGMMDTLWALILPGAVSVWNLILMLNFFRTLPKELEDAALIDGAGHFGVLARIYLPISMPAVATLSLFSMVGHWNSWFDGVIYMSTMDRYPLASFLHAMVVSENLTQIGVTAQDVANISNRTVKAAQLFIGSLPILLVYPFLQKYFDKGIVLGSVKE</sequence>
<dbReference type="GO" id="GO:0005886">
    <property type="term" value="C:plasma membrane"/>
    <property type="evidence" value="ECO:0007669"/>
    <property type="project" value="UniProtKB-SubCell"/>
</dbReference>
<keyword evidence="10" id="KW-1185">Reference proteome</keyword>
<dbReference type="InterPro" id="IPR035906">
    <property type="entry name" value="MetI-like_sf"/>
</dbReference>
<dbReference type="AlphaFoldDB" id="A0A841TW17"/>
<dbReference type="CDD" id="cd06261">
    <property type="entry name" value="TM_PBP2"/>
    <property type="match status" value="1"/>
</dbReference>
<dbReference type="InterPro" id="IPR000515">
    <property type="entry name" value="MetI-like"/>
</dbReference>
<evidence type="ECO:0000313" key="10">
    <source>
        <dbReference type="Proteomes" id="UP000553776"/>
    </source>
</evidence>
<organism evidence="9 10">
    <name type="scientific">Cohnella xylanilytica</name>
    <dbReference type="NCBI Taxonomy" id="557555"/>
    <lineage>
        <taxon>Bacteria</taxon>
        <taxon>Bacillati</taxon>
        <taxon>Bacillota</taxon>
        <taxon>Bacilli</taxon>
        <taxon>Bacillales</taxon>
        <taxon>Paenibacillaceae</taxon>
        <taxon>Cohnella</taxon>
    </lineage>
</organism>
<dbReference type="PANTHER" id="PTHR43744">
    <property type="entry name" value="ABC TRANSPORTER PERMEASE PROTEIN MG189-RELATED-RELATED"/>
    <property type="match status" value="1"/>
</dbReference>
<keyword evidence="6 7" id="KW-0472">Membrane</keyword>
<comment type="subcellular location">
    <subcellularLocation>
        <location evidence="1 7">Cell membrane</location>
        <topology evidence="1 7">Multi-pass membrane protein</topology>
    </subcellularLocation>
</comment>
<comment type="similarity">
    <text evidence="7">Belongs to the binding-protein-dependent transport system permease family.</text>
</comment>
<reference evidence="9 10" key="1">
    <citation type="submission" date="2020-08" db="EMBL/GenBank/DDBJ databases">
        <title>Cohnella phylogeny.</title>
        <authorList>
            <person name="Dunlap C."/>
        </authorList>
    </citation>
    <scope>NUCLEOTIDE SEQUENCE [LARGE SCALE GENOMIC DNA]</scope>
    <source>
        <strain evidence="9 10">DSM 25239</strain>
    </source>
</reference>
<protein>
    <submittedName>
        <fullName evidence="9">Carbohydrate ABC transporter permease</fullName>
    </submittedName>
</protein>
<accession>A0A841TW17</accession>
<dbReference type="PANTHER" id="PTHR43744:SF9">
    <property type="entry name" value="POLYGALACTURONAN_RHAMNOGALACTURONAN TRANSPORT SYSTEM PERMEASE PROTEIN YTCP"/>
    <property type="match status" value="1"/>
</dbReference>
<dbReference type="EMBL" id="JACJVR010000023">
    <property type="protein sequence ID" value="MBB6691192.1"/>
    <property type="molecule type" value="Genomic_DNA"/>
</dbReference>
<feature type="transmembrane region" description="Helical" evidence="7">
    <location>
        <begin position="184"/>
        <end position="206"/>
    </location>
</feature>
<keyword evidence="2 7" id="KW-0813">Transport</keyword>
<evidence type="ECO:0000256" key="7">
    <source>
        <dbReference type="RuleBase" id="RU363032"/>
    </source>
</evidence>
<evidence type="ECO:0000256" key="6">
    <source>
        <dbReference type="ARBA" id="ARBA00023136"/>
    </source>
</evidence>
<dbReference type="Gene3D" id="1.10.3720.10">
    <property type="entry name" value="MetI-like"/>
    <property type="match status" value="1"/>
</dbReference>
<feature type="domain" description="ABC transmembrane type-1" evidence="8">
    <location>
        <begin position="70"/>
        <end position="274"/>
    </location>
</feature>
<dbReference type="Proteomes" id="UP000553776">
    <property type="component" value="Unassembled WGS sequence"/>
</dbReference>
<evidence type="ECO:0000256" key="5">
    <source>
        <dbReference type="ARBA" id="ARBA00022989"/>
    </source>
</evidence>
<evidence type="ECO:0000256" key="3">
    <source>
        <dbReference type="ARBA" id="ARBA00022475"/>
    </source>
</evidence>
<evidence type="ECO:0000259" key="8">
    <source>
        <dbReference type="PROSITE" id="PS50928"/>
    </source>
</evidence>
<dbReference type="SUPFAM" id="SSF161098">
    <property type="entry name" value="MetI-like"/>
    <property type="match status" value="1"/>
</dbReference>
<keyword evidence="4 7" id="KW-0812">Transmembrane</keyword>
<comment type="caution">
    <text evidence="9">The sequence shown here is derived from an EMBL/GenBank/DDBJ whole genome shotgun (WGS) entry which is preliminary data.</text>
</comment>
<feature type="transmembrane region" description="Helical" evidence="7">
    <location>
        <begin position="260"/>
        <end position="277"/>
    </location>
</feature>
<dbReference type="GO" id="GO:0055085">
    <property type="term" value="P:transmembrane transport"/>
    <property type="evidence" value="ECO:0007669"/>
    <property type="project" value="InterPro"/>
</dbReference>
<dbReference type="RefSeq" id="WP_185135192.1">
    <property type="nucleotide sequence ID" value="NZ_JACJVR010000023.1"/>
</dbReference>
<feature type="transmembrane region" description="Helical" evidence="7">
    <location>
        <begin position="70"/>
        <end position="99"/>
    </location>
</feature>
<dbReference type="PROSITE" id="PS50928">
    <property type="entry name" value="ABC_TM1"/>
    <property type="match status" value="1"/>
</dbReference>
<feature type="transmembrane region" description="Helical" evidence="7">
    <location>
        <begin position="111"/>
        <end position="131"/>
    </location>
</feature>
<evidence type="ECO:0000256" key="4">
    <source>
        <dbReference type="ARBA" id="ARBA00022692"/>
    </source>
</evidence>
<feature type="transmembrane region" description="Helical" evidence="7">
    <location>
        <begin position="143"/>
        <end position="163"/>
    </location>
</feature>
<name>A0A841TW17_9BACL</name>
<evidence type="ECO:0000256" key="1">
    <source>
        <dbReference type="ARBA" id="ARBA00004651"/>
    </source>
</evidence>
<dbReference type="Pfam" id="PF00528">
    <property type="entry name" value="BPD_transp_1"/>
    <property type="match status" value="1"/>
</dbReference>
<evidence type="ECO:0000256" key="2">
    <source>
        <dbReference type="ARBA" id="ARBA00022448"/>
    </source>
</evidence>